<keyword evidence="1" id="KW-0472">Membrane</keyword>
<evidence type="ECO:0008006" key="4">
    <source>
        <dbReference type="Google" id="ProtNLM"/>
    </source>
</evidence>
<proteinExistence type="predicted"/>
<accession>A0ABR4P4A7</accession>
<evidence type="ECO:0000313" key="2">
    <source>
        <dbReference type="EMBL" id="KAL3418157.1"/>
    </source>
</evidence>
<keyword evidence="3" id="KW-1185">Reference proteome</keyword>
<comment type="caution">
    <text evidence="2">The sequence shown here is derived from an EMBL/GenBank/DDBJ whole genome shotgun (WGS) entry which is preliminary data.</text>
</comment>
<evidence type="ECO:0000256" key="1">
    <source>
        <dbReference type="SAM" id="Phobius"/>
    </source>
</evidence>
<name>A0ABR4P4A7_9HELO</name>
<organism evidence="2 3">
    <name type="scientific">Phlyctema vagabunda</name>
    <dbReference type="NCBI Taxonomy" id="108571"/>
    <lineage>
        <taxon>Eukaryota</taxon>
        <taxon>Fungi</taxon>
        <taxon>Dikarya</taxon>
        <taxon>Ascomycota</taxon>
        <taxon>Pezizomycotina</taxon>
        <taxon>Leotiomycetes</taxon>
        <taxon>Helotiales</taxon>
        <taxon>Dermateaceae</taxon>
        <taxon>Phlyctema</taxon>
    </lineage>
</organism>
<dbReference type="EMBL" id="JBFCZG010000009">
    <property type="protein sequence ID" value="KAL3418157.1"/>
    <property type="molecule type" value="Genomic_DNA"/>
</dbReference>
<keyword evidence="1" id="KW-0812">Transmembrane</keyword>
<sequence>MRRSLVQFWVSALFEYHFFVPFLFPLPSLLLVFFCSPFLRARLCCDGRRLARWERVEYQICDVRCVLVSEGLDPHAYVDRRTGQMGR</sequence>
<feature type="transmembrane region" description="Helical" evidence="1">
    <location>
        <begin position="16"/>
        <end position="39"/>
    </location>
</feature>
<protein>
    <recommendedName>
        <fullName evidence="4">Secreted protein</fullName>
    </recommendedName>
</protein>
<keyword evidence="1" id="KW-1133">Transmembrane helix</keyword>
<dbReference type="Proteomes" id="UP001629113">
    <property type="component" value="Unassembled WGS sequence"/>
</dbReference>
<gene>
    <name evidence="2" type="ORF">PVAG01_09872</name>
</gene>
<reference evidence="2 3" key="1">
    <citation type="submission" date="2024-06" db="EMBL/GenBank/DDBJ databases">
        <title>Complete genome of Phlyctema vagabunda strain 19-DSS-EL-015.</title>
        <authorList>
            <person name="Fiorenzani C."/>
        </authorList>
    </citation>
    <scope>NUCLEOTIDE SEQUENCE [LARGE SCALE GENOMIC DNA]</scope>
    <source>
        <strain evidence="2 3">19-DSS-EL-015</strain>
    </source>
</reference>
<evidence type="ECO:0000313" key="3">
    <source>
        <dbReference type="Proteomes" id="UP001629113"/>
    </source>
</evidence>